<keyword evidence="2 3" id="KW-0195">Cyclin</keyword>
<protein>
    <submittedName>
        <fullName evidence="7">Cyclin-like domain-containing protein</fullName>
    </submittedName>
</protein>
<dbReference type="Proteomes" id="UP000887575">
    <property type="component" value="Unassembled WGS sequence"/>
</dbReference>
<dbReference type="Pfam" id="PF00134">
    <property type="entry name" value="Cyclin_N"/>
    <property type="match status" value="1"/>
</dbReference>
<dbReference type="Gene3D" id="1.10.472.10">
    <property type="entry name" value="Cyclin-like"/>
    <property type="match status" value="2"/>
</dbReference>
<dbReference type="CDD" id="cd20514">
    <property type="entry name" value="CYCLIN_CCNC_rpt2"/>
    <property type="match status" value="1"/>
</dbReference>
<evidence type="ECO:0000256" key="1">
    <source>
        <dbReference type="ARBA" id="ARBA00008638"/>
    </source>
</evidence>
<reference evidence="7" key="1">
    <citation type="submission" date="2024-02" db="UniProtKB">
        <authorList>
            <consortium name="WormBaseParasite"/>
        </authorList>
    </citation>
    <scope>IDENTIFICATION</scope>
</reference>
<comment type="similarity">
    <text evidence="1">Belongs to the cyclin family. Cyclin C subfamily.</text>
</comment>
<accession>A0AAF3F4R7</accession>
<dbReference type="GO" id="GO:0016538">
    <property type="term" value="F:cyclin-dependent protein serine/threonine kinase regulator activity"/>
    <property type="evidence" value="ECO:0007669"/>
    <property type="project" value="InterPro"/>
</dbReference>
<evidence type="ECO:0000256" key="3">
    <source>
        <dbReference type="RuleBase" id="RU000383"/>
    </source>
</evidence>
<feature type="compositionally biased region" description="Low complexity" evidence="4">
    <location>
        <begin position="274"/>
        <end position="324"/>
    </location>
</feature>
<dbReference type="InterPro" id="IPR031658">
    <property type="entry name" value="Cyclin_C_2"/>
</dbReference>
<dbReference type="PANTHER" id="PTHR10026">
    <property type="entry name" value="CYCLIN"/>
    <property type="match status" value="1"/>
</dbReference>
<dbReference type="InterPro" id="IPR013763">
    <property type="entry name" value="Cyclin-like_dom"/>
</dbReference>
<feature type="domain" description="Cyclin-like" evidence="5">
    <location>
        <begin position="42"/>
        <end position="149"/>
    </location>
</feature>
<dbReference type="InterPro" id="IPR043198">
    <property type="entry name" value="Cyclin/Ssn8"/>
</dbReference>
<dbReference type="GO" id="GO:0006357">
    <property type="term" value="P:regulation of transcription by RNA polymerase II"/>
    <property type="evidence" value="ECO:0007669"/>
    <property type="project" value="InterPro"/>
</dbReference>
<evidence type="ECO:0000313" key="7">
    <source>
        <dbReference type="WBParaSite" id="MBELARI_LOCUS21558"/>
    </source>
</evidence>
<dbReference type="Pfam" id="PF16899">
    <property type="entry name" value="Cyclin_C_2"/>
    <property type="match status" value="1"/>
</dbReference>
<dbReference type="InterPro" id="IPR006671">
    <property type="entry name" value="Cyclin_N"/>
</dbReference>
<dbReference type="AlphaFoldDB" id="A0AAF3F4R7"/>
<dbReference type="InterPro" id="IPR036915">
    <property type="entry name" value="Cyclin-like_sf"/>
</dbReference>
<feature type="domain" description="Cyclin-like" evidence="5">
    <location>
        <begin position="162"/>
        <end position="248"/>
    </location>
</feature>
<sequence>MAGNFWQSSHYEQWIFDKTNLLRMRHEDLKIYSEEEYGKLMIFFSNLVQHIALETQNNNGQKVKMQVIATAFTYFKRFYARRSLKDIDPFVLAPTCIYLASKVEEFGMMSTTKLMSSVANVMKQRWCFIQLEVSQRVGVIHEAEFIILEIMDCCLIVYHAYRPLTQMIQDMKTNGMKDIDELEATSWKVCNDTMRGDFVMLYPPHMIALGCIIQAALMLGREKEIRTFMGDLCVDFEKVYEVVQDINKLYTLWKGFDEQNELQRLIDKLPKPSATPTQPPVQQHQQQVQQMPQQMNNQPMGAPQQRMGHPMGPSHGGPPHHMAPQHMQGMGGLHGMGQMGPPMHQGHQHSGGFM</sequence>
<evidence type="ECO:0000313" key="6">
    <source>
        <dbReference type="Proteomes" id="UP000887575"/>
    </source>
</evidence>
<dbReference type="SUPFAM" id="SSF47954">
    <property type="entry name" value="Cyclin-like"/>
    <property type="match status" value="2"/>
</dbReference>
<evidence type="ECO:0000256" key="2">
    <source>
        <dbReference type="ARBA" id="ARBA00023127"/>
    </source>
</evidence>
<keyword evidence="6" id="KW-1185">Reference proteome</keyword>
<evidence type="ECO:0000256" key="4">
    <source>
        <dbReference type="SAM" id="MobiDB-lite"/>
    </source>
</evidence>
<proteinExistence type="inferred from homology"/>
<dbReference type="CDD" id="cd20513">
    <property type="entry name" value="CYCLIN_CCNC_rpt1"/>
    <property type="match status" value="1"/>
</dbReference>
<organism evidence="6 7">
    <name type="scientific">Mesorhabditis belari</name>
    <dbReference type="NCBI Taxonomy" id="2138241"/>
    <lineage>
        <taxon>Eukaryota</taxon>
        <taxon>Metazoa</taxon>
        <taxon>Ecdysozoa</taxon>
        <taxon>Nematoda</taxon>
        <taxon>Chromadorea</taxon>
        <taxon>Rhabditida</taxon>
        <taxon>Rhabditina</taxon>
        <taxon>Rhabditomorpha</taxon>
        <taxon>Rhabditoidea</taxon>
        <taxon>Rhabditidae</taxon>
        <taxon>Mesorhabditinae</taxon>
        <taxon>Mesorhabditis</taxon>
    </lineage>
</organism>
<dbReference type="SMART" id="SM00385">
    <property type="entry name" value="CYCLIN"/>
    <property type="match status" value="2"/>
</dbReference>
<feature type="region of interest" description="Disordered" evidence="4">
    <location>
        <begin position="270"/>
        <end position="324"/>
    </location>
</feature>
<dbReference type="WBParaSite" id="MBELARI_LOCUS21558">
    <property type="protein sequence ID" value="MBELARI_LOCUS21558"/>
    <property type="gene ID" value="MBELARI_LOCUS21558"/>
</dbReference>
<evidence type="ECO:0000259" key="5">
    <source>
        <dbReference type="SMART" id="SM00385"/>
    </source>
</evidence>
<name>A0AAF3F4R7_9BILA</name>